<sequence>MYIILSRAFLLLVTRQLLRTKDAGPTLIADRNDIPSPGSCELELGTRHHMLAAANSVVHHILRLETRIPYLETTNASA</sequence>
<evidence type="ECO:0000313" key="2">
    <source>
        <dbReference type="EMBL" id="KAL2788936.1"/>
    </source>
</evidence>
<reference evidence="2 3" key="1">
    <citation type="submission" date="2024-07" db="EMBL/GenBank/DDBJ databases">
        <title>Section-level genome sequencing and comparative genomics of Aspergillus sections Usti and Cavernicolus.</title>
        <authorList>
            <consortium name="Lawrence Berkeley National Laboratory"/>
            <person name="Nybo J.L."/>
            <person name="Vesth T.C."/>
            <person name="Theobald S."/>
            <person name="Frisvad J.C."/>
            <person name="Larsen T.O."/>
            <person name="Kjaerboelling I."/>
            <person name="Rothschild-Mancinelli K."/>
            <person name="Lyhne E.K."/>
            <person name="Kogle M.E."/>
            <person name="Barry K."/>
            <person name="Clum A."/>
            <person name="Na H."/>
            <person name="Ledsgaard L."/>
            <person name="Lin J."/>
            <person name="Lipzen A."/>
            <person name="Kuo A."/>
            <person name="Riley R."/>
            <person name="Mondo S."/>
            <person name="Labutti K."/>
            <person name="Haridas S."/>
            <person name="Pangalinan J."/>
            <person name="Salamov A.A."/>
            <person name="Simmons B.A."/>
            <person name="Magnuson J.K."/>
            <person name="Chen J."/>
            <person name="Drula E."/>
            <person name="Henrissat B."/>
            <person name="Wiebenga A."/>
            <person name="Lubbers R.J."/>
            <person name="Gomes A.C."/>
            <person name="Makela M.R."/>
            <person name="Stajich J."/>
            <person name="Grigoriev I.V."/>
            <person name="Mortensen U.H."/>
            <person name="De Vries R.P."/>
            <person name="Baker S.E."/>
            <person name="Andersen M.R."/>
        </authorList>
    </citation>
    <scope>NUCLEOTIDE SEQUENCE [LARGE SCALE GENOMIC DNA]</scope>
    <source>
        <strain evidence="2 3">CBS 209.92</strain>
    </source>
</reference>
<protein>
    <recommendedName>
        <fullName evidence="4">Secreted protein</fullName>
    </recommendedName>
</protein>
<dbReference type="Proteomes" id="UP001610563">
    <property type="component" value="Unassembled WGS sequence"/>
</dbReference>
<evidence type="ECO:0008006" key="4">
    <source>
        <dbReference type="Google" id="ProtNLM"/>
    </source>
</evidence>
<comment type="caution">
    <text evidence="2">The sequence shown here is derived from an EMBL/GenBank/DDBJ whole genome shotgun (WGS) entry which is preliminary data.</text>
</comment>
<accession>A0ABR4G0D1</accession>
<gene>
    <name evidence="2" type="ORF">BJX66DRAFT_247034</name>
</gene>
<keyword evidence="1" id="KW-0732">Signal</keyword>
<proteinExistence type="predicted"/>
<evidence type="ECO:0000256" key="1">
    <source>
        <dbReference type="SAM" id="SignalP"/>
    </source>
</evidence>
<organism evidence="2 3">
    <name type="scientific">Aspergillus keveii</name>
    <dbReference type="NCBI Taxonomy" id="714993"/>
    <lineage>
        <taxon>Eukaryota</taxon>
        <taxon>Fungi</taxon>
        <taxon>Dikarya</taxon>
        <taxon>Ascomycota</taxon>
        <taxon>Pezizomycotina</taxon>
        <taxon>Eurotiomycetes</taxon>
        <taxon>Eurotiomycetidae</taxon>
        <taxon>Eurotiales</taxon>
        <taxon>Aspergillaceae</taxon>
        <taxon>Aspergillus</taxon>
        <taxon>Aspergillus subgen. Nidulantes</taxon>
    </lineage>
</organism>
<feature type="chain" id="PRO_5047250513" description="Secreted protein" evidence="1">
    <location>
        <begin position="24"/>
        <end position="78"/>
    </location>
</feature>
<keyword evidence="3" id="KW-1185">Reference proteome</keyword>
<dbReference type="EMBL" id="JBFTWV010000071">
    <property type="protein sequence ID" value="KAL2788936.1"/>
    <property type="molecule type" value="Genomic_DNA"/>
</dbReference>
<evidence type="ECO:0000313" key="3">
    <source>
        <dbReference type="Proteomes" id="UP001610563"/>
    </source>
</evidence>
<name>A0ABR4G0D1_9EURO</name>
<feature type="signal peptide" evidence="1">
    <location>
        <begin position="1"/>
        <end position="23"/>
    </location>
</feature>